<dbReference type="Pfam" id="PF00004">
    <property type="entry name" value="AAA"/>
    <property type="match status" value="1"/>
</dbReference>
<protein>
    <recommendedName>
        <fullName evidence="1">Cap-specific mRNA (nucleoside-2'-O-)-methyltransferase 1</fullName>
        <ecNumber evidence="1">2.1.1.57</ecNumber>
    </recommendedName>
    <alternativeName>
        <fullName evidence="1">Cap1 2'O-ribose methyltransferase 1</fullName>
    </alternativeName>
</protein>
<evidence type="ECO:0000259" key="3">
    <source>
        <dbReference type="PROSITE" id="PS50174"/>
    </source>
</evidence>
<keyword evidence="1" id="KW-0539">Nucleus</keyword>
<dbReference type="GO" id="GO:0003676">
    <property type="term" value="F:nucleic acid binding"/>
    <property type="evidence" value="ECO:0007669"/>
    <property type="project" value="UniProtKB-UniRule"/>
</dbReference>
<dbReference type="GO" id="GO:0016887">
    <property type="term" value="F:ATP hydrolysis activity"/>
    <property type="evidence" value="ECO:0007669"/>
    <property type="project" value="InterPro"/>
</dbReference>
<feature type="region of interest" description="Disordered" evidence="2">
    <location>
        <begin position="64"/>
        <end position="162"/>
    </location>
</feature>
<dbReference type="InterPro" id="IPR025816">
    <property type="entry name" value="RrmJ-type_MeTrfase"/>
</dbReference>
<comment type="catalytic activity">
    <reaction evidence="1">
        <text>a 5'-end (N(7)-methyl 5'-triphosphoguanosine)-ribonucleoside in mRNA + S-adenosyl-L-methionine = a 5'-end (N(7)-methyl 5'-triphosphoguanosine)-(2'-O-methyl-ribonucleoside) in mRNA + S-adenosyl-L-homocysteine + H(+)</text>
        <dbReference type="Rhea" id="RHEA:67020"/>
        <dbReference type="Rhea" id="RHEA-COMP:17167"/>
        <dbReference type="Rhea" id="RHEA-COMP:17168"/>
        <dbReference type="ChEBI" id="CHEBI:15378"/>
        <dbReference type="ChEBI" id="CHEBI:57856"/>
        <dbReference type="ChEBI" id="CHEBI:59789"/>
        <dbReference type="ChEBI" id="CHEBI:156461"/>
        <dbReference type="ChEBI" id="CHEBI:167609"/>
        <dbReference type="EC" id="2.1.1.57"/>
    </reaction>
</comment>
<evidence type="ECO:0000259" key="4">
    <source>
        <dbReference type="PROSITE" id="PS51613"/>
    </source>
</evidence>
<feature type="domain" description="G-patch" evidence="3">
    <location>
        <begin position="199"/>
        <end position="245"/>
    </location>
</feature>
<dbReference type="GO" id="GO:0005524">
    <property type="term" value="F:ATP binding"/>
    <property type="evidence" value="ECO:0007669"/>
    <property type="project" value="InterPro"/>
</dbReference>
<dbReference type="AlphaFoldDB" id="A0A194PS55"/>
<comment type="function">
    <text evidence="1">S-adenosyl-L-methionine-dependent methyltransferase that mediates RNA cap1 2'-O-ribose methylation to the 5'-cap structure of RNAs. Methylates the ribose of the first nucleotide of a m(7)GpppG-capped mRNA to produce m(7)GpppNmp (cap1).</text>
</comment>
<dbReference type="SMART" id="SM00382">
    <property type="entry name" value="AAA"/>
    <property type="match status" value="1"/>
</dbReference>
<evidence type="ECO:0000313" key="6">
    <source>
        <dbReference type="Proteomes" id="UP000053268"/>
    </source>
</evidence>
<accession>A0A194PS55</accession>
<dbReference type="PANTHER" id="PTHR16121">
    <property type="entry name" value="CAP-SPECIFIC MRNA (NUCLEOSIDE-2'-O-)-METHYLTRANSFERASE 1-RELATED"/>
    <property type="match status" value="1"/>
</dbReference>
<dbReference type="InterPro" id="IPR003959">
    <property type="entry name" value="ATPase_AAA_core"/>
</dbReference>
<dbReference type="GO" id="GO:0032259">
    <property type="term" value="P:methylation"/>
    <property type="evidence" value="ECO:0007669"/>
    <property type="project" value="UniProtKB-KW"/>
</dbReference>
<dbReference type="Gene3D" id="3.40.50.300">
    <property type="entry name" value="P-loop containing nucleotide triphosphate hydrolases"/>
    <property type="match status" value="1"/>
</dbReference>
<dbReference type="STRING" id="66420.A0A194PS55"/>
<dbReference type="EC" id="2.1.1.57" evidence="1"/>
<proteinExistence type="predicted"/>
<dbReference type="CDD" id="cd00009">
    <property type="entry name" value="AAA"/>
    <property type="match status" value="1"/>
</dbReference>
<dbReference type="GO" id="GO:0004483">
    <property type="term" value="F:methyltransferase cap1 activity"/>
    <property type="evidence" value="ECO:0007669"/>
    <property type="project" value="UniProtKB-UniRule"/>
</dbReference>
<dbReference type="InterPro" id="IPR003593">
    <property type="entry name" value="AAA+_ATPase"/>
</dbReference>
<sequence length="1061" mass="119587">MHRKKISSPSMQPLIRKVHFHFPSFPYKEKDGKGKRTKLGLRDAHSSDETRNCFHFTPVFYPTSDDDSSSDVSSVPAKRARTDTFGASSTTSHGSVLPDSDDDDETPDAYDHSQATGKKLMKKNYTEQSPEGNLRLSRSSLSENCSSPNEQYDDFRPGFDSVDTDNENVDGRPSFASANDNTFYNKNSDHSEIIDTGKYSEKSKRMMSNMGFKPGKGLGKFEHGRVEPIEASTQKGKRGLGFQASVLGEAPKDFQWSPDTARPPSAVEEVLWLPSSPSEPLSGAVLQEWLQIGPKKLTIEDETNFVEPRILQGILKSKTIFNNLDDQDLKHARFRSNPYETIGAVIFLNRAAVKMANMDAVFDFMFTKPTKLTGEPAVGNKDLLYFADVCAGPGGFSEYVLYRKGWRAKGFGFTLKGTKDFKLSDFYAGTPETFNPYYGVKEDGNIFDPANLTSLKDFVLSQTDDQGVHFLMADGGFSVEGQENIQEILSKQLYLCQCIAALMLVRTGGNFVVKLFDVFTQFSVSLIYIMYRCFEKVSIHKPVTSRPANSERYLVCKWKKSGTESVEQHLFSVNSMLWRELDKERDITSLVPLSVLQEDTEFFEYIYKSNCMLGENQIENLLKIAAFSKDKNLVENSQATMRSECLKLWQLPDKVRTQPERLNPDETMMRILNGMDKRTSDAPNAHSFKSVVLSKQPAYLEKISDIGILSNVYDWHFTFLSSEKNSNDTKMFLGCGGKRVFQLDKTGWRNLGDLQTYITLPPKTLFYGELAKEYCGQGLSQHFSKAIHVIDALMLGGIDISHMSLTDRINQCNLFCTAIEKYSGDLEKQSSNVALRCKRFFNMENFASVVCNLEYRTMKRGNKVVATKVPMRSSGKEKYYVVGSVLFMKEIRGEARLDMLSTYASRVLWPWEAAAIPIFEGQPKVGISRVDMEEVEKYRPSKLEDLVSHDDIIKTIGQFMKENQLPHLLFYGPPGTGKTSTILACAKQMYTPQQFNSMVLELNASDDRGIGIVRGQILSFASTRTIFKAGPKLIILDEADAMTNDAQNALRRILDVFFKKV</sequence>
<keyword evidence="1 5" id="KW-0808">Transferase</keyword>
<keyword evidence="1 5" id="KW-0489">Methyltransferase</keyword>
<feature type="domain" description="RrmJ-type SAM-dependent 2'-O-MTase" evidence="4">
    <location>
        <begin position="346"/>
        <end position="560"/>
    </location>
</feature>
<dbReference type="InterPro" id="IPR027417">
    <property type="entry name" value="P-loop_NTPase"/>
</dbReference>
<name>A0A194PS55_PAPXU</name>
<keyword evidence="1" id="KW-0507">mRNA processing</keyword>
<feature type="region of interest" description="Disordered" evidence="2">
    <location>
        <begin position="24"/>
        <end position="47"/>
    </location>
</feature>
<evidence type="ECO:0000313" key="5">
    <source>
        <dbReference type="EMBL" id="KPI95584.1"/>
    </source>
</evidence>
<dbReference type="GO" id="GO:0005737">
    <property type="term" value="C:cytoplasm"/>
    <property type="evidence" value="ECO:0007669"/>
    <property type="project" value="TreeGrafter"/>
</dbReference>
<dbReference type="PROSITE" id="PS50174">
    <property type="entry name" value="G_PATCH"/>
    <property type="match status" value="1"/>
</dbReference>
<dbReference type="PROSITE" id="PS51613">
    <property type="entry name" value="SAM_MT_RRMJ"/>
    <property type="match status" value="1"/>
</dbReference>
<feature type="compositionally biased region" description="Acidic residues" evidence="2">
    <location>
        <begin position="99"/>
        <end position="108"/>
    </location>
</feature>
<dbReference type="Pfam" id="PF01585">
    <property type="entry name" value="G-patch"/>
    <property type="match status" value="1"/>
</dbReference>
<reference evidence="5 6" key="1">
    <citation type="journal article" date="2015" name="Nat. Commun.">
        <title>Outbred genome sequencing and CRISPR/Cas9 gene editing in butterflies.</title>
        <authorList>
            <person name="Li X."/>
            <person name="Fan D."/>
            <person name="Zhang W."/>
            <person name="Liu G."/>
            <person name="Zhang L."/>
            <person name="Zhao L."/>
            <person name="Fang X."/>
            <person name="Chen L."/>
            <person name="Dong Y."/>
            <person name="Chen Y."/>
            <person name="Ding Y."/>
            <person name="Zhao R."/>
            <person name="Feng M."/>
            <person name="Zhu Y."/>
            <person name="Feng Y."/>
            <person name="Jiang X."/>
            <person name="Zhu D."/>
            <person name="Xiang H."/>
            <person name="Feng X."/>
            <person name="Li S."/>
            <person name="Wang J."/>
            <person name="Zhang G."/>
            <person name="Kronforst M.R."/>
            <person name="Wang W."/>
        </authorList>
    </citation>
    <scope>NUCLEOTIDE SEQUENCE [LARGE SCALE GENOMIC DNA]</scope>
    <source>
        <strain evidence="5">Ya'a_city_454_Px</strain>
        <tissue evidence="5">Whole body</tissue>
    </source>
</reference>
<dbReference type="GO" id="GO:0005634">
    <property type="term" value="C:nucleus"/>
    <property type="evidence" value="ECO:0007669"/>
    <property type="project" value="UniProtKB-SubCell"/>
</dbReference>
<feature type="compositionally biased region" description="Polar residues" evidence="2">
    <location>
        <begin position="85"/>
        <end position="94"/>
    </location>
</feature>
<dbReference type="FunFam" id="3.40.50.12760:FF:000004">
    <property type="entry name" value="FtsJ-like methyltransferase"/>
    <property type="match status" value="1"/>
</dbReference>
<dbReference type="InterPro" id="IPR029063">
    <property type="entry name" value="SAM-dependent_MTases_sf"/>
</dbReference>
<dbReference type="SUPFAM" id="SSF53335">
    <property type="entry name" value="S-adenosyl-L-methionine-dependent methyltransferases"/>
    <property type="match status" value="1"/>
</dbReference>
<dbReference type="GO" id="GO:0033645">
    <property type="term" value="C:host cell endomembrane system"/>
    <property type="evidence" value="ECO:0007669"/>
    <property type="project" value="UniProtKB-SubCell"/>
</dbReference>
<dbReference type="Proteomes" id="UP000053268">
    <property type="component" value="Unassembled WGS sequence"/>
</dbReference>
<dbReference type="InterPro" id="IPR002877">
    <property type="entry name" value="RNA_MeTrfase_FtsJ_dom"/>
</dbReference>
<dbReference type="PANTHER" id="PTHR16121:SF0">
    <property type="entry name" value="CAP-SPECIFIC MRNA (NUCLEOSIDE-2'-O-)-METHYLTRANSFERASE 1"/>
    <property type="match status" value="1"/>
</dbReference>
<dbReference type="EMBL" id="KQ459595">
    <property type="protein sequence ID" value="KPI95584.1"/>
    <property type="molecule type" value="Genomic_DNA"/>
</dbReference>
<dbReference type="Pfam" id="PF01728">
    <property type="entry name" value="FtsJ"/>
    <property type="match status" value="1"/>
</dbReference>
<dbReference type="GO" id="GO:0016556">
    <property type="term" value="P:mRNA modification"/>
    <property type="evidence" value="ECO:0007669"/>
    <property type="project" value="UniProtKB-UniRule"/>
</dbReference>
<dbReference type="SUPFAM" id="SSF52540">
    <property type="entry name" value="P-loop containing nucleoside triphosphate hydrolases"/>
    <property type="match status" value="1"/>
</dbReference>
<evidence type="ECO:0000256" key="1">
    <source>
        <dbReference type="RuleBase" id="RU368012"/>
    </source>
</evidence>
<dbReference type="InterPro" id="IPR050851">
    <property type="entry name" value="mRNA_Cap_2O-Ribose_MeTrfase"/>
</dbReference>
<evidence type="ECO:0000256" key="2">
    <source>
        <dbReference type="SAM" id="MobiDB-lite"/>
    </source>
</evidence>
<feature type="compositionally biased region" description="Low complexity" evidence="2">
    <location>
        <begin position="131"/>
        <end position="150"/>
    </location>
</feature>
<dbReference type="SMART" id="SM00443">
    <property type="entry name" value="G_patch"/>
    <property type="match status" value="1"/>
</dbReference>
<dbReference type="InterPro" id="IPR000467">
    <property type="entry name" value="G_patch_dom"/>
</dbReference>
<gene>
    <name evidence="5" type="ORF">RR46_11297</name>
</gene>
<feature type="compositionally biased region" description="Basic and acidic residues" evidence="2">
    <location>
        <begin position="27"/>
        <end position="47"/>
    </location>
</feature>
<comment type="subcellular location">
    <subcellularLocation>
        <location evidence="1">Nucleus</location>
    </subcellularLocation>
</comment>
<keyword evidence="1" id="KW-0506">mRNA capping</keyword>
<dbReference type="Gene3D" id="3.40.50.12760">
    <property type="match status" value="1"/>
</dbReference>
<keyword evidence="6" id="KW-1185">Reference proteome</keyword>
<keyword evidence="1" id="KW-0949">S-adenosyl-L-methionine</keyword>
<dbReference type="GO" id="GO:0006370">
    <property type="term" value="P:7-methylguanosine mRNA capping"/>
    <property type="evidence" value="ECO:0007669"/>
    <property type="project" value="UniProtKB-UniRule"/>
</dbReference>
<organism evidence="5 6">
    <name type="scientific">Papilio xuthus</name>
    <name type="common">Asian swallowtail butterfly</name>
    <dbReference type="NCBI Taxonomy" id="66420"/>
    <lineage>
        <taxon>Eukaryota</taxon>
        <taxon>Metazoa</taxon>
        <taxon>Ecdysozoa</taxon>
        <taxon>Arthropoda</taxon>
        <taxon>Hexapoda</taxon>
        <taxon>Insecta</taxon>
        <taxon>Pterygota</taxon>
        <taxon>Neoptera</taxon>
        <taxon>Endopterygota</taxon>
        <taxon>Lepidoptera</taxon>
        <taxon>Glossata</taxon>
        <taxon>Ditrysia</taxon>
        <taxon>Papilionoidea</taxon>
        <taxon>Papilionidae</taxon>
        <taxon>Papilioninae</taxon>
        <taxon>Papilio</taxon>
    </lineage>
</organism>